<organism evidence="2 3">
    <name type="scientific">Gnomoniopsis smithogilvyi</name>
    <dbReference type="NCBI Taxonomy" id="1191159"/>
    <lineage>
        <taxon>Eukaryota</taxon>
        <taxon>Fungi</taxon>
        <taxon>Dikarya</taxon>
        <taxon>Ascomycota</taxon>
        <taxon>Pezizomycotina</taxon>
        <taxon>Sordariomycetes</taxon>
        <taxon>Sordariomycetidae</taxon>
        <taxon>Diaporthales</taxon>
        <taxon>Gnomoniaceae</taxon>
        <taxon>Gnomoniopsis</taxon>
    </lineage>
</organism>
<evidence type="ECO:0000256" key="1">
    <source>
        <dbReference type="SAM" id="MobiDB-lite"/>
    </source>
</evidence>
<feature type="region of interest" description="Disordered" evidence="1">
    <location>
        <begin position="1"/>
        <end position="66"/>
    </location>
</feature>
<comment type="caution">
    <text evidence="2">The sequence shown here is derived from an EMBL/GenBank/DDBJ whole genome shotgun (WGS) entry which is preliminary data.</text>
</comment>
<name>A0A9W8YQP8_9PEZI</name>
<evidence type="ECO:0000313" key="2">
    <source>
        <dbReference type="EMBL" id="KAJ4390085.1"/>
    </source>
</evidence>
<proteinExistence type="predicted"/>
<feature type="compositionally biased region" description="Polar residues" evidence="1">
    <location>
        <begin position="22"/>
        <end position="34"/>
    </location>
</feature>
<dbReference type="EMBL" id="JAPEVB010000004">
    <property type="protein sequence ID" value="KAJ4390085.1"/>
    <property type="molecule type" value="Genomic_DNA"/>
</dbReference>
<sequence>MPAGPDETDNHAPGAVVEHVMKNSSSKTDNNASTHPLHDQGPPKGEKVELRKDEGESKGEDNKAQK</sequence>
<reference evidence="2" key="1">
    <citation type="submission" date="2022-10" db="EMBL/GenBank/DDBJ databases">
        <title>Tapping the CABI collections for fungal endophytes: first genome assemblies for Collariella, Neodidymelliopsis, Ascochyta clinopodiicola, Didymella pomorum, Didymosphaeria variabile, Neocosmospora piperis and Neocucurbitaria cava.</title>
        <authorList>
            <person name="Hill R."/>
        </authorList>
    </citation>
    <scope>NUCLEOTIDE SEQUENCE</scope>
    <source>
        <strain evidence="2">IMI 355082</strain>
    </source>
</reference>
<keyword evidence="3" id="KW-1185">Reference proteome</keyword>
<protein>
    <submittedName>
        <fullName evidence="2">Uncharacterized protein</fullName>
    </submittedName>
</protein>
<dbReference type="Proteomes" id="UP001140453">
    <property type="component" value="Unassembled WGS sequence"/>
</dbReference>
<gene>
    <name evidence="2" type="ORF">N0V93_007558</name>
</gene>
<dbReference type="AlphaFoldDB" id="A0A9W8YQP8"/>
<dbReference type="OrthoDB" id="2532734at2759"/>
<feature type="compositionally biased region" description="Basic and acidic residues" evidence="1">
    <location>
        <begin position="44"/>
        <end position="66"/>
    </location>
</feature>
<evidence type="ECO:0000313" key="3">
    <source>
        <dbReference type="Proteomes" id="UP001140453"/>
    </source>
</evidence>
<accession>A0A9W8YQP8</accession>